<dbReference type="InParanoid" id="B3RUZ8"/>
<dbReference type="STRING" id="10228.B3RUZ8"/>
<evidence type="ECO:0000256" key="6">
    <source>
        <dbReference type="ARBA" id="ARBA00023242"/>
    </source>
</evidence>
<comment type="similarity">
    <text evidence="3">Belongs to the SHQ1 family.</text>
</comment>
<dbReference type="eggNOG" id="KOG3247">
    <property type="taxonomic scope" value="Eukaryota"/>
</dbReference>
<evidence type="ECO:0000256" key="5">
    <source>
        <dbReference type="ARBA" id="ARBA00022490"/>
    </source>
</evidence>
<dbReference type="RefSeq" id="XP_002111439.1">
    <property type="nucleotide sequence ID" value="XM_002111403.1"/>
</dbReference>
<dbReference type="Proteomes" id="UP000009022">
    <property type="component" value="Unassembled WGS sequence"/>
</dbReference>
<dbReference type="GO" id="GO:0005829">
    <property type="term" value="C:cytosol"/>
    <property type="evidence" value="ECO:0007669"/>
    <property type="project" value="UniProtKB-SubCell"/>
</dbReference>
<dbReference type="InterPro" id="IPR039742">
    <property type="entry name" value="Shq1"/>
</dbReference>
<dbReference type="Gene3D" id="2.60.40.790">
    <property type="match status" value="1"/>
</dbReference>
<dbReference type="CTD" id="6753161"/>
<feature type="domain" description="CS" evidence="7">
    <location>
        <begin position="1"/>
        <end position="89"/>
    </location>
</feature>
<dbReference type="HOGENOM" id="CLU_030217_0_0_1"/>
<dbReference type="PANTHER" id="PTHR12967">
    <property type="entry name" value="PROTEIN SHQ1 HOMOLOG"/>
    <property type="match status" value="1"/>
</dbReference>
<evidence type="ECO:0000313" key="8">
    <source>
        <dbReference type="EMBL" id="EDV25406.1"/>
    </source>
</evidence>
<dbReference type="InterPro" id="IPR007052">
    <property type="entry name" value="CS_dom"/>
</dbReference>
<protein>
    <recommendedName>
        <fullName evidence="4">Protein SHQ1 homolog</fullName>
    </recommendedName>
</protein>
<dbReference type="InterPro" id="IPR048696">
    <property type="entry name" value="SHQ1-like_CS"/>
</dbReference>
<name>B3RUZ8_TRIAD</name>
<evidence type="ECO:0000256" key="1">
    <source>
        <dbReference type="ARBA" id="ARBA00004514"/>
    </source>
</evidence>
<dbReference type="InterPro" id="IPR007009">
    <property type="entry name" value="Shq1_C"/>
</dbReference>
<keyword evidence="6" id="KW-0539">Nucleus</keyword>
<dbReference type="OrthoDB" id="73639at2759"/>
<feature type="non-terminal residue" evidence="8">
    <location>
        <position position="320"/>
    </location>
</feature>
<dbReference type="SUPFAM" id="SSF49764">
    <property type="entry name" value="HSP20-like chaperones"/>
    <property type="match status" value="1"/>
</dbReference>
<dbReference type="GO" id="GO:0000493">
    <property type="term" value="P:box H/ACA snoRNP assembly"/>
    <property type="evidence" value="ECO:0000318"/>
    <property type="project" value="GO_Central"/>
</dbReference>
<dbReference type="GeneID" id="6753161"/>
<dbReference type="AlphaFoldDB" id="B3RUZ8"/>
<proteinExistence type="inferred from homology"/>
<accession>B3RUZ8</accession>
<dbReference type="FunFam" id="2.60.40.790:FF:000022">
    <property type="entry name" value="Protein SHQ1 homolog"/>
    <property type="match status" value="1"/>
</dbReference>
<dbReference type="GO" id="GO:0005654">
    <property type="term" value="C:nucleoplasm"/>
    <property type="evidence" value="ECO:0000318"/>
    <property type="project" value="GO_Central"/>
</dbReference>
<dbReference type="OMA" id="YANIADT"/>
<comment type="subcellular location">
    <subcellularLocation>
        <location evidence="1">Cytoplasm</location>
        <location evidence="1">Cytosol</location>
    </subcellularLocation>
    <subcellularLocation>
        <location evidence="2">Nucleus</location>
        <location evidence="2">Nucleoplasm</location>
    </subcellularLocation>
</comment>
<evidence type="ECO:0000259" key="7">
    <source>
        <dbReference type="PROSITE" id="PS51203"/>
    </source>
</evidence>
<keyword evidence="5" id="KW-0963">Cytoplasm</keyword>
<evidence type="ECO:0000256" key="4">
    <source>
        <dbReference type="ARBA" id="ARBA00013750"/>
    </source>
</evidence>
<dbReference type="PROSITE" id="PS51203">
    <property type="entry name" value="CS"/>
    <property type="match status" value="1"/>
</dbReference>
<keyword evidence="9" id="KW-1185">Reference proteome</keyword>
<evidence type="ECO:0000256" key="2">
    <source>
        <dbReference type="ARBA" id="ARBA00004642"/>
    </source>
</evidence>
<evidence type="ECO:0000256" key="3">
    <source>
        <dbReference type="ARBA" id="ARBA00005607"/>
    </source>
</evidence>
<dbReference type="PANTHER" id="PTHR12967:SF0">
    <property type="entry name" value="PROTEIN SHQ1 HOMOLOG"/>
    <property type="match status" value="1"/>
</dbReference>
<dbReference type="FunCoup" id="B3RUZ8">
    <property type="interactions" value="1600"/>
</dbReference>
<dbReference type="Pfam" id="PF21413">
    <property type="entry name" value="SHQ1-like_CS"/>
    <property type="match status" value="1"/>
</dbReference>
<evidence type="ECO:0000313" key="9">
    <source>
        <dbReference type="Proteomes" id="UP000009022"/>
    </source>
</evidence>
<dbReference type="KEGG" id="tad:TRIADDRAFT_2681"/>
<gene>
    <name evidence="8" type="ORF">TRIADDRAFT_2681</name>
</gene>
<reference evidence="8 9" key="1">
    <citation type="journal article" date="2008" name="Nature">
        <title>The Trichoplax genome and the nature of placozoans.</title>
        <authorList>
            <person name="Srivastava M."/>
            <person name="Begovic E."/>
            <person name="Chapman J."/>
            <person name="Putnam N.H."/>
            <person name="Hellsten U."/>
            <person name="Kawashima T."/>
            <person name="Kuo A."/>
            <person name="Mitros T."/>
            <person name="Salamov A."/>
            <person name="Carpenter M.L."/>
            <person name="Signorovitch A.Y."/>
            <person name="Moreno M.A."/>
            <person name="Kamm K."/>
            <person name="Grimwood J."/>
            <person name="Schmutz J."/>
            <person name="Shapiro H."/>
            <person name="Grigoriev I.V."/>
            <person name="Buss L.W."/>
            <person name="Schierwater B."/>
            <person name="Dellaporta S.L."/>
            <person name="Rokhsar D.S."/>
        </authorList>
    </citation>
    <scope>NUCLEOTIDE SEQUENCE [LARGE SCALE GENOMIC DNA]</scope>
    <source>
        <strain evidence="8 9">Grell-BS-1999</strain>
    </source>
</reference>
<dbReference type="EMBL" id="DS985244">
    <property type="protein sequence ID" value="EDV25406.1"/>
    <property type="molecule type" value="Genomic_DNA"/>
</dbReference>
<dbReference type="Pfam" id="PF04925">
    <property type="entry name" value="SHQ1"/>
    <property type="match status" value="1"/>
</dbReference>
<dbReference type="InterPro" id="IPR008978">
    <property type="entry name" value="HSP20-like_chaperone"/>
</dbReference>
<dbReference type="GO" id="GO:0051082">
    <property type="term" value="F:unfolded protein binding"/>
    <property type="evidence" value="ECO:0000318"/>
    <property type="project" value="GO_Central"/>
</dbReference>
<dbReference type="GO" id="GO:0005737">
    <property type="term" value="C:cytoplasm"/>
    <property type="evidence" value="ECO:0000318"/>
    <property type="project" value="GO_Central"/>
</dbReference>
<organism evidence="8 9">
    <name type="scientific">Trichoplax adhaerens</name>
    <name type="common">Trichoplax reptans</name>
    <dbReference type="NCBI Taxonomy" id="10228"/>
    <lineage>
        <taxon>Eukaryota</taxon>
        <taxon>Metazoa</taxon>
        <taxon>Placozoa</taxon>
        <taxon>Uniplacotomia</taxon>
        <taxon>Trichoplacea</taxon>
        <taxon>Trichoplacidae</taxon>
        <taxon>Trichoplax</taxon>
    </lineage>
</organism>
<sequence>MLTPKFEVSQNDQFIIIAIKVPYGKVADMEIYAKDTEFLFHMHPYFLRLNLPGSVVEDSRQSAAYDIDQGTCTINLPKVNEGEHFESLDLLTTLLAQPKQQKYKPSLIEENLFDIIDVPEPERMTAAERSTERIAAEDEYFNEDHYLADFMENEQIKQLIAFITPWQEACDIIDSTYDQLRELPNKEYLLDKLEDYQLLLGLIDIIFAYAYNYRTTEGENTVESAWTICKISSSLSWLEVFKRFQSVLIACCRRALCYPLYRNWDLIQVILKDVTTIFRLGKRYILKCLLEIRQILKNHENKYILNDVYITDYCVWIQKL</sequence>
<dbReference type="PhylomeDB" id="B3RUZ8"/>